<dbReference type="InterPro" id="IPR052895">
    <property type="entry name" value="HetReg/Transcr_Mod"/>
</dbReference>
<proteinExistence type="predicted"/>
<evidence type="ECO:0000256" key="1">
    <source>
        <dbReference type="SAM" id="MobiDB-lite"/>
    </source>
</evidence>
<dbReference type="InterPro" id="IPR010730">
    <property type="entry name" value="HET"/>
</dbReference>
<keyword evidence="4" id="KW-1185">Reference proteome</keyword>
<evidence type="ECO:0000313" key="4">
    <source>
        <dbReference type="Proteomes" id="UP000799441"/>
    </source>
</evidence>
<feature type="compositionally biased region" description="Basic and acidic residues" evidence="1">
    <location>
        <begin position="127"/>
        <end position="144"/>
    </location>
</feature>
<organism evidence="3 4">
    <name type="scientific">Polychaeton citri CBS 116435</name>
    <dbReference type="NCBI Taxonomy" id="1314669"/>
    <lineage>
        <taxon>Eukaryota</taxon>
        <taxon>Fungi</taxon>
        <taxon>Dikarya</taxon>
        <taxon>Ascomycota</taxon>
        <taxon>Pezizomycotina</taxon>
        <taxon>Dothideomycetes</taxon>
        <taxon>Dothideomycetidae</taxon>
        <taxon>Capnodiales</taxon>
        <taxon>Capnodiaceae</taxon>
        <taxon>Polychaeton</taxon>
    </lineage>
</organism>
<evidence type="ECO:0000259" key="2">
    <source>
        <dbReference type="Pfam" id="PF06985"/>
    </source>
</evidence>
<dbReference type="OrthoDB" id="5416609at2759"/>
<accession>A0A9P4PVY3</accession>
<evidence type="ECO:0000313" key="3">
    <source>
        <dbReference type="EMBL" id="KAF2715953.1"/>
    </source>
</evidence>
<sequence length="861" mass="98214">MYGAQALAVGAWHRFKEDTSREYRIDWAKRLERWHLRSPEAVGTPWRSSKVESRQAIKQMVRNGLWVGLEAEISRMSRRSRQTNDDSFSEDMVIQNLRRNAAAKATLFRVMEEDELREMIKEILEAKREQPRNEKAASIDRPESETPSLELSDIDDAVKANIRRATNEISLGDDYVLEHFQANHLLDFTYDPLPVVEGKHTIRLMILEPGESGDVLTCTMADTTLEESSSFESVSYCWGDEQYTHTISLNGRNFLIRYNLALALLYLRQPDTPRRLWIDALCINQLDDEERSSQVGMMSRIYGRAEQTIVWLGTYHQDSAAGFRMLRRLAEEAKNKVTKTRSLEQVDYHSLTGNYSYETMRQTGWLKRSTSEGLEADAFEDPEIDGVQGLLYQDWFARIWVIQEISLCKKATFVWFDDTLDWETMRLGLAEGLISDFFQQTVLGLLRFDVFDKYRSIASIDQLEAQPNPAIRLLHLLARFHDWEATDKRDKVYGLLGLVGDGGSDLGMVADYSLGVAETYTKAAIVILHRTKDLKILGRCIANVGGLIEGLPSWVPDWSNTAEAAMPFDEGVTGHAGTFQATDSSEASIDFREDSLSLRGYEIDKVAAVGDMLPSVTRGSFDDYHDPEGKEPLLDQYFDDPNINDPIEFIKSQGLGRFERTRLYWKLIPRTGLVIHSKMKPIADYLRTLACWSELARCYEKDQSYVSGDTNSNAFMMTLVAGCLPNGLTQTKEEYDRWIGSLAPIRRLLKHKVDKHDHVFVTLALYYYMKHTWEGYDPFNALLEHARLRCLARTEKGYLALVPPDTQVGDSLGLFEGGRWPIVFRKSNGTDEHTVVGDSYVHGIMDGSAFNSSKCKVMWFS</sequence>
<feature type="region of interest" description="Disordered" evidence="1">
    <location>
        <begin position="127"/>
        <end position="149"/>
    </location>
</feature>
<gene>
    <name evidence="3" type="ORF">K431DRAFT_299066</name>
</gene>
<dbReference type="Proteomes" id="UP000799441">
    <property type="component" value="Unassembled WGS sequence"/>
</dbReference>
<dbReference type="PANTHER" id="PTHR24148:SF64">
    <property type="entry name" value="HETEROKARYON INCOMPATIBILITY DOMAIN-CONTAINING PROTEIN"/>
    <property type="match status" value="1"/>
</dbReference>
<protein>
    <submittedName>
        <fullName evidence="3">HET-domain-containing protein</fullName>
    </submittedName>
</protein>
<feature type="domain" description="Heterokaryon incompatibility" evidence="2">
    <location>
        <begin position="231"/>
        <end position="404"/>
    </location>
</feature>
<dbReference type="EMBL" id="MU003916">
    <property type="protein sequence ID" value="KAF2715953.1"/>
    <property type="molecule type" value="Genomic_DNA"/>
</dbReference>
<name>A0A9P4PVY3_9PEZI</name>
<dbReference type="Pfam" id="PF06985">
    <property type="entry name" value="HET"/>
    <property type="match status" value="1"/>
</dbReference>
<dbReference type="PANTHER" id="PTHR24148">
    <property type="entry name" value="ANKYRIN REPEAT DOMAIN-CONTAINING PROTEIN 39 HOMOLOG-RELATED"/>
    <property type="match status" value="1"/>
</dbReference>
<dbReference type="Pfam" id="PF26639">
    <property type="entry name" value="Het-6_barrel"/>
    <property type="match status" value="1"/>
</dbReference>
<reference evidence="3" key="1">
    <citation type="journal article" date="2020" name="Stud. Mycol.">
        <title>101 Dothideomycetes genomes: a test case for predicting lifestyles and emergence of pathogens.</title>
        <authorList>
            <person name="Haridas S."/>
            <person name="Albert R."/>
            <person name="Binder M."/>
            <person name="Bloem J."/>
            <person name="Labutti K."/>
            <person name="Salamov A."/>
            <person name="Andreopoulos B."/>
            <person name="Baker S."/>
            <person name="Barry K."/>
            <person name="Bills G."/>
            <person name="Bluhm B."/>
            <person name="Cannon C."/>
            <person name="Castanera R."/>
            <person name="Culley D."/>
            <person name="Daum C."/>
            <person name="Ezra D."/>
            <person name="Gonzalez J."/>
            <person name="Henrissat B."/>
            <person name="Kuo A."/>
            <person name="Liang C."/>
            <person name="Lipzen A."/>
            <person name="Lutzoni F."/>
            <person name="Magnuson J."/>
            <person name="Mondo S."/>
            <person name="Nolan M."/>
            <person name="Ohm R."/>
            <person name="Pangilinan J."/>
            <person name="Park H.-J."/>
            <person name="Ramirez L."/>
            <person name="Alfaro M."/>
            <person name="Sun H."/>
            <person name="Tritt A."/>
            <person name="Yoshinaga Y."/>
            <person name="Zwiers L.-H."/>
            <person name="Turgeon B."/>
            <person name="Goodwin S."/>
            <person name="Spatafora J."/>
            <person name="Crous P."/>
            <person name="Grigoriev I."/>
        </authorList>
    </citation>
    <scope>NUCLEOTIDE SEQUENCE</scope>
    <source>
        <strain evidence="3">CBS 116435</strain>
    </source>
</reference>
<comment type="caution">
    <text evidence="3">The sequence shown here is derived from an EMBL/GenBank/DDBJ whole genome shotgun (WGS) entry which is preliminary data.</text>
</comment>
<dbReference type="AlphaFoldDB" id="A0A9P4PVY3"/>